<protein>
    <submittedName>
        <fullName evidence="1">Uncharacterized protein</fullName>
    </submittedName>
</protein>
<comment type="caution">
    <text evidence="1">The sequence shown here is derived from an EMBL/GenBank/DDBJ whole genome shotgun (WGS) entry which is preliminary data.</text>
</comment>
<dbReference type="Proteomes" id="UP001159363">
    <property type="component" value="Chromosome 1"/>
</dbReference>
<accession>A0ABQ9IQ58</accession>
<gene>
    <name evidence="1" type="ORF">PR048_003794</name>
</gene>
<evidence type="ECO:0000313" key="2">
    <source>
        <dbReference type="Proteomes" id="UP001159363"/>
    </source>
</evidence>
<name>A0ABQ9IQ58_9NEOP</name>
<reference evidence="1 2" key="1">
    <citation type="submission" date="2023-02" db="EMBL/GenBank/DDBJ databases">
        <title>LHISI_Scaffold_Assembly.</title>
        <authorList>
            <person name="Stuart O.P."/>
            <person name="Cleave R."/>
            <person name="Magrath M.J.L."/>
            <person name="Mikheyev A.S."/>
        </authorList>
    </citation>
    <scope>NUCLEOTIDE SEQUENCE [LARGE SCALE GENOMIC DNA]</scope>
    <source>
        <strain evidence="1">Daus_M_001</strain>
        <tissue evidence="1">Leg muscle</tissue>
    </source>
</reference>
<evidence type="ECO:0000313" key="1">
    <source>
        <dbReference type="EMBL" id="KAJ8898434.1"/>
    </source>
</evidence>
<sequence>MGLPITAAMAFHSFHPPDFLVPGGERGVEGVDKGVGGRNTDVWNGRPSQVVPRDKVWWRRRGLNNRYHVVEVGSACLPPASRAVFDVRCGCEEETEEGGRCVILVPSSSSCVRASERPVPGLRTLEDTDTKQATCQNSVAERLACSPPTSANRVRSPVESLPDFSQVGIVPYDAAGRRVFSAISRFPRPCISALLRSHLISPSSALNTSLLRATQISLLRRLTERRVQPDVGQYREFCTSLRNCFDLMHTFLPDGEVYSGNAGLS</sequence>
<keyword evidence="2" id="KW-1185">Reference proteome</keyword>
<proteinExistence type="predicted"/>
<organism evidence="1 2">
    <name type="scientific">Dryococelus australis</name>
    <dbReference type="NCBI Taxonomy" id="614101"/>
    <lineage>
        <taxon>Eukaryota</taxon>
        <taxon>Metazoa</taxon>
        <taxon>Ecdysozoa</taxon>
        <taxon>Arthropoda</taxon>
        <taxon>Hexapoda</taxon>
        <taxon>Insecta</taxon>
        <taxon>Pterygota</taxon>
        <taxon>Neoptera</taxon>
        <taxon>Polyneoptera</taxon>
        <taxon>Phasmatodea</taxon>
        <taxon>Verophasmatodea</taxon>
        <taxon>Anareolatae</taxon>
        <taxon>Phasmatidae</taxon>
        <taxon>Eurycanthinae</taxon>
        <taxon>Dryococelus</taxon>
    </lineage>
</organism>
<dbReference type="EMBL" id="JARBHB010000001">
    <property type="protein sequence ID" value="KAJ8898434.1"/>
    <property type="molecule type" value="Genomic_DNA"/>
</dbReference>